<comment type="caution">
    <text evidence="1">The sequence shown here is derived from an EMBL/GenBank/DDBJ whole genome shotgun (WGS) entry which is preliminary data.</text>
</comment>
<sequence>MKGVKLYLEGPGRECRPVSFVSTEEVRAATLSRISGRSGEESVEITLLADADGHLARQIDREGFRYKFDGSEISWSLIVA</sequence>
<proteinExistence type="predicted"/>
<evidence type="ECO:0000313" key="2">
    <source>
        <dbReference type="Proteomes" id="UP000050836"/>
    </source>
</evidence>
<dbReference type="Proteomes" id="UP000050836">
    <property type="component" value="Unassembled WGS sequence"/>
</dbReference>
<name>A0A0R0A6L0_9GAMM</name>
<keyword evidence="2" id="KW-1185">Reference proteome</keyword>
<dbReference type="EMBL" id="LLXS01000037">
    <property type="protein sequence ID" value="KRG40265.1"/>
    <property type="molecule type" value="Genomic_DNA"/>
</dbReference>
<gene>
    <name evidence="1" type="ORF">ARC78_12765</name>
</gene>
<dbReference type="AlphaFoldDB" id="A0A0R0A6L0"/>
<reference evidence="1 2" key="1">
    <citation type="submission" date="2015-10" db="EMBL/GenBank/DDBJ databases">
        <title>Genome sequencing and analysis of members of genus Stenotrophomonas.</title>
        <authorList>
            <person name="Patil P.P."/>
            <person name="Midha S."/>
            <person name="Patil P.B."/>
        </authorList>
    </citation>
    <scope>NUCLEOTIDE SEQUENCE [LARGE SCALE GENOMIC DNA]</scope>
    <source>
        <strain evidence="1 2">JCM 9942</strain>
    </source>
</reference>
<evidence type="ECO:0000313" key="1">
    <source>
        <dbReference type="EMBL" id="KRG40265.1"/>
    </source>
</evidence>
<organism evidence="1 2">
    <name type="scientific">Stenotrophomonas pictorum JCM 9942</name>
    <dbReference type="NCBI Taxonomy" id="1236960"/>
    <lineage>
        <taxon>Bacteria</taxon>
        <taxon>Pseudomonadati</taxon>
        <taxon>Pseudomonadota</taxon>
        <taxon>Gammaproteobacteria</taxon>
        <taxon>Lysobacterales</taxon>
        <taxon>Lysobacteraceae</taxon>
        <taxon>Stenotrophomonas</taxon>
    </lineage>
</organism>
<accession>A0A0R0A6L0</accession>
<protein>
    <submittedName>
        <fullName evidence="1">Uncharacterized protein</fullName>
    </submittedName>
</protein>